<gene>
    <name evidence="4" type="ORF">ACFSR5_13680</name>
</gene>
<evidence type="ECO:0000313" key="4">
    <source>
        <dbReference type="EMBL" id="MFD2548697.1"/>
    </source>
</evidence>
<sequence length="385" mass="43795">MDTNPFEIAEILAKKSNGDSISDAEELILSAWLKQDVKNRALYDELLTKNSGVEPAWMEHIDAHGAWRRIQQRTTRKNRLSIRWAVAASLLVALSIGGYLWLPTRNGAEQTRIVESTAQKYTNDVLPANLGAKIILASGEEVKVDDTLSVAHSVQLMDGRIREPQETLQHGLTYHTLLVPAANFFKLTLADGTTVWVNSNSELRFPTHFSEDERRVYLRGEAYFEVAKDAAKPFYVETSDIHIRVLGTHFNVSTYGDRSKTSLAEGRVEISNHKQSVVISPGQSAEWRNGNLQVKSTNLQKDLAWKNNEFYFQEDNIVHIAHQLKLWYDLDISFSDDVSLTTTYSGEIRRDVRLTEVLKMLEFVSDLDFKLNKNKLLITKNQIMK</sequence>
<dbReference type="Proteomes" id="UP001597545">
    <property type="component" value="Unassembled WGS sequence"/>
</dbReference>
<name>A0ABW5KM96_9SPHI</name>
<keyword evidence="1" id="KW-0812">Transmembrane</keyword>
<dbReference type="Pfam" id="PF04773">
    <property type="entry name" value="FecR"/>
    <property type="match status" value="1"/>
</dbReference>
<dbReference type="PANTHER" id="PTHR30273:SF2">
    <property type="entry name" value="PROTEIN FECR"/>
    <property type="match status" value="1"/>
</dbReference>
<protein>
    <submittedName>
        <fullName evidence="4">FecR family protein</fullName>
    </submittedName>
</protein>
<dbReference type="InterPro" id="IPR012373">
    <property type="entry name" value="Ferrdict_sens_TM"/>
</dbReference>
<proteinExistence type="predicted"/>
<comment type="caution">
    <text evidence="4">The sequence shown here is derived from an EMBL/GenBank/DDBJ whole genome shotgun (WGS) entry which is preliminary data.</text>
</comment>
<dbReference type="Gene3D" id="2.60.120.1440">
    <property type="match status" value="1"/>
</dbReference>
<dbReference type="RefSeq" id="WP_380904700.1">
    <property type="nucleotide sequence ID" value="NZ_JBHUEG010000004.1"/>
</dbReference>
<feature type="domain" description="FecR protein" evidence="2">
    <location>
        <begin position="183"/>
        <end position="269"/>
    </location>
</feature>
<dbReference type="InterPro" id="IPR032508">
    <property type="entry name" value="FecR_C"/>
</dbReference>
<feature type="transmembrane region" description="Helical" evidence="1">
    <location>
        <begin position="82"/>
        <end position="102"/>
    </location>
</feature>
<evidence type="ECO:0000256" key="1">
    <source>
        <dbReference type="SAM" id="Phobius"/>
    </source>
</evidence>
<organism evidence="4 5">
    <name type="scientific">Sphingobacterium suaedae</name>
    <dbReference type="NCBI Taxonomy" id="1686402"/>
    <lineage>
        <taxon>Bacteria</taxon>
        <taxon>Pseudomonadati</taxon>
        <taxon>Bacteroidota</taxon>
        <taxon>Sphingobacteriia</taxon>
        <taxon>Sphingobacteriales</taxon>
        <taxon>Sphingobacteriaceae</taxon>
        <taxon>Sphingobacterium</taxon>
    </lineage>
</organism>
<accession>A0ABW5KM96</accession>
<reference evidence="5" key="1">
    <citation type="journal article" date="2019" name="Int. J. Syst. Evol. Microbiol.">
        <title>The Global Catalogue of Microorganisms (GCM) 10K type strain sequencing project: providing services to taxonomists for standard genome sequencing and annotation.</title>
        <authorList>
            <consortium name="The Broad Institute Genomics Platform"/>
            <consortium name="The Broad Institute Genome Sequencing Center for Infectious Disease"/>
            <person name="Wu L."/>
            <person name="Ma J."/>
        </authorList>
    </citation>
    <scope>NUCLEOTIDE SEQUENCE [LARGE SCALE GENOMIC DNA]</scope>
    <source>
        <strain evidence="5">KCTC 42662</strain>
    </source>
</reference>
<evidence type="ECO:0000313" key="5">
    <source>
        <dbReference type="Proteomes" id="UP001597545"/>
    </source>
</evidence>
<keyword evidence="5" id="KW-1185">Reference proteome</keyword>
<keyword evidence="1" id="KW-1133">Transmembrane helix</keyword>
<dbReference type="Gene3D" id="3.55.50.30">
    <property type="match status" value="1"/>
</dbReference>
<dbReference type="EMBL" id="JBHULR010000005">
    <property type="protein sequence ID" value="MFD2548697.1"/>
    <property type="molecule type" value="Genomic_DNA"/>
</dbReference>
<dbReference type="PANTHER" id="PTHR30273">
    <property type="entry name" value="PERIPLASMIC SIGNAL SENSOR AND SIGMA FACTOR ACTIVATOR FECR-RELATED"/>
    <property type="match status" value="1"/>
</dbReference>
<evidence type="ECO:0000259" key="2">
    <source>
        <dbReference type="Pfam" id="PF04773"/>
    </source>
</evidence>
<evidence type="ECO:0000259" key="3">
    <source>
        <dbReference type="Pfam" id="PF16344"/>
    </source>
</evidence>
<dbReference type="InterPro" id="IPR006860">
    <property type="entry name" value="FecR"/>
</dbReference>
<keyword evidence="1" id="KW-0472">Membrane</keyword>
<dbReference type="PIRSF" id="PIRSF018266">
    <property type="entry name" value="FecR"/>
    <property type="match status" value="1"/>
</dbReference>
<dbReference type="Pfam" id="PF16344">
    <property type="entry name" value="FecR_C"/>
    <property type="match status" value="1"/>
</dbReference>
<feature type="domain" description="Protein FecR C-terminal" evidence="3">
    <location>
        <begin position="309"/>
        <end position="378"/>
    </location>
</feature>